<protein>
    <submittedName>
        <fullName evidence="2">Uncharacterized protein</fullName>
    </submittedName>
</protein>
<evidence type="ECO:0000313" key="3">
    <source>
        <dbReference type="Proteomes" id="UP001057375"/>
    </source>
</evidence>
<comment type="caution">
    <text evidence="2">The sequence shown here is derived from an EMBL/GenBank/DDBJ whole genome shotgun (WGS) entry which is preliminary data.</text>
</comment>
<accession>A0ABQ5JZB3</accession>
<dbReference type="Proteomes" id="UP001057375">
    <property type="component" value="Unassembled WGS sequence"/>
</dbReference>
<keyword evidence="1" id="KW-0472">Membrane</keyword>
<name>A0ABQ5JZB3_9EUKA</name>
<evidence type="ECO:0000313" key="2">
    <source>
        <dbReference type="EMBL" id="GKT18852.1"/>
    </source>
</evidence>
<feature type="transmembrane region" description="Helical" evidence="1">
    <location>
        <begin position="21"/>
        <end position="44"/>
    </location>
</feature>
<keyword evidence="1" id="KW-1133">Transmembrane helix</keyword>
<gene>
    <name evidence="2" type="ORF">ADUPG1_011391</name>
</gene>
<keyword evidence="3" id="KW-1185">Reference proteome</keyword>
<dbReference type="EMBL" id="BQXS01011990">
    <property type="protein sequence ID" value="GKT18852.1"/>
    <property type="molecule type" value="Genomic_DNA"/>
</dbReference>
<evidence type="ECO:0000256" key="1">
    <source>
        <dbReference type="SAM" id="Phobius"/>
    </source>
</evidence>
<keyword evidence="1" id="KW-0812">Transmembrane</keyword>
<reference evidence="2" key="1">
    <citation type="submission" date="2022-03" db="EMBL/GenBank/DDBJ databases">
        <title>Draft genome sequence of Aduncisulcus paluster, a free-living microaerophilic Fornicata.</title>
        <authorList>
            <person name="Yuyama I."/>
            <person name="Kume K."/>
            <person name="Tamura T."/>
            <person name="Inagaki Y."/>
            <person name="Hashimoto T."/>
        </authorList>
    </citation>
    <scope>NUCLEOTIDE SEQUENCE</scope>
    <source>
        <strain evidence="2">NY0171</strain>
    </source>
</reference>
<organism evidence="2 3">
    <name type="scientific">Aduncisulcus paluster</name>
    <dbReference type="NCBI Taxonomy" id="2918883"/>
    <lineage>
        <taxon>Eukaryota</taxon>
        <taxon>Metamonada</taxon>
        <taxon>Carpediemonas-like organisms</taxon>
        <taxon>Aduncisulcus</taxon>
    </lineage>
</organism>
<proteinExistence type="predicted"/>
<sequence>MCTGICAIICGVFFDLFSLQLVVGVVLDVICSIFAVICGLFMVCGCCMRSAANKLEDAMMDMDSSVVGGSPTPIPIPTPTPTSMIDLDHPILRFVLCVPFLWNVEHLLSDNSYLYMPYTIYQCFTMKK</sequence>